<dbReference type="SUPFAM" id="SSF52788">
    <property type="entry name" value="Phosphotyrosine protein phosphatases I"/>
    <property type="match status" value="1"/>
</dbReference>
<organism evidence="2 3">
    <name type="scientific">Mucilaginibacter ginsenosidivorax</name>
    <dbReference type="NCBI Taxonomy" id="862126"/>
    <lineage>
        <taxon>Bacteria</taxon>
        <taxon>Pseudomonadati</taxon>
        <taxon>Bacteroidota</taxon>
        <taxon>Sphingobacteriia</taxon>
        <taxon>Sphingobacteriales</taxon>
        <taxon>Sphingobacteriaceae</taxon>
        <taxon>Mucilaginibacter</taxon>
    </lineage>
</organism>
<dbReference type="Proteomes" id="UP000321362">
    <property type="component" value="Chromosome"/>
</dbReference>
<dbReference type="KEGG" id="mgk:FSB76_12060"/>
<keyword evidence="3" id="KW-1185">Reference proteome</keyword>
<name>A0A5B8W2V3_9SPHI</name>
<protein>
    <submittedName>
        <fullName evidence="2">Protein tyrosine phosphatase</fullName>
    </submittedName>
</protein>
<evidence type="ECO:0000259" key="1">
    <source>
        <dbReference type="SMART" id="SM00226"/>
    </source>
</evidence>
<dbReference type="Gene3D" id="3.40.50.2300">
    <property type="match status" value="1"/>
</dbReference>
<feature type="domain" description="Phosphotyrosine protein phosphatase I" evidence="1">
    <location>
        <begin position="2"/>
        <end position="94"/>
    </location>
</feature>
<reference evidence="2 3" key="1">
    <citation type="journal article" date="2013" name="J. Microbiol.">
        <title>Mucilaginibacter ginsenosidivorax sp. nov., with ginsenoside converting activity isolated from sediment.</title>
        <authorList>
            <person name="Kim J.K."/>
            <person name="Choi T.E."/>
            <person name="Liu Q.M."/>
            <person name="Park H.Y."/>
            <person name="Yi T.H."/>
            <person name="Yoon M.H."/>
            <person name="Kim S.C."/>
            <person name="Im W.T."/>
        </authorList>
    </citation>
    <scope>NUCLEOTIDE SEQUENCE [LARGE SCALE GENOMIC DNA]</scope>
    <source>
        <strain evidence="2 3">KHI28</strain>
    </source>
</reference>
<dbReference type="OrthoDB" id="7210484at2"/>
<dbReference type="EMBL" id="CP042437">
    <property type="protein sequence ID" value="QEC76648.1"/>
    <property type="molecule type" value="Genomic_DNA"/>
</dbReference>
<dbReference type="SMART" id="SM00226">
    <property type="entry name" value="LMWPc"/>
    <property type="match status" value="1"/>
</dbReference>
<dbReference type="RefSeq" id="WP_147053818.1">
    <property type="nucleotide sequence ID" value="NZ_CP042437.1"/>
</dbReference>
<dbReference type="PIRSF" id="PIRSF029416">
    <property type="entry name" value="UCP029416_PTP"/>
    <property type="match status" value="1"/>
</dbReference>
<dbReference type="InterPro" id="IPR016919">
    <property type="entry name" value="UCP029416_PTP"/>
</dbReference>
<proteinExistence type="predicted"/>
<accession>A0A5B8W2V3</accession>
<dbReference type="InterPro" id="IPR036196">
    <property type="entry name" value="Ptyr_pPase_sf"/>
</dbReference>
<evidence type="ECO:0000313" key="3">
    <source>
        <dbReference type="Proteomes" id="UP000321362"/>
    </source>
</evidence>
<gene>
    <name evidence="2" type="ORF">FSB76_12060</name>
</gene>
<evidence type="ECO:0000313" key="2">
    <source>
        <dbReference type="EMBL" id="QEC76648.1"/>
    </source>
</evidence>
<dbReference type="InterPro" id="IPR023485">
    <property type="entry name" value="Ptyr_pPase"/>
</dbReference>
<dbReference type="AlphaFoldDB" id="A0A5B8W2V3"/>
<sequence>MANLLFICSKNQWRSPTAELLFKNHPEHTAHSAGTSATARIRVTQKMIDRADVIFVMERRHKQLLSQRLDVSGKQVKVLDIEDNYQFNDPELIEILRTVLSGYL</sequence>